<dbReference type="EMBL" id="CP002400">
    <property type="protein sequence ID" value="ADU28112.1"/>
    <property type="molecule type" value="Genomic_DNA"/>
</dbReference>
<dbReference type="SFLD" id="SFLDG01082">
    <property type="entry name" value="B12-binding_domain_containing"/>
    <property type="match status" value="1"/>
</dbReference>
<dbReference type="PROSITE" id="PS51918">
    <property type="entry name" value="RADICAL_SAM"/>
    <property type="match status" value="1"/>
</dbReference>
<dbReference type="GO" id="GO:0005829">
    <property type="term" value="C:cytosol"/>
    <property type="evidence" value="ECO:0007669"/>
    <property type="project" value="TreeGrafter"/>
</dbReference>
<keyword evidence="9" id="KW-1185">Reference proteome</keyword>
<evidence type="ECO:0000313" key="9">
    <source>
        <dbReference type="Proteomes" id="UP000001551"/>
    </source>
</evidence>
<evidence type="ECO:0000256" key="4">
    <source>
        <dbReference type="ARBA" id="ARBA00023004"/>
    </source>
</evidence>
<dbReference type="KEGG" id="eha:Ethha_2619"/>
<evidence type="ECO:0000256" key="1">
    <source>
        <dbReference type="ARBA" id="ARBA00001966"/>
    </source>
</evidence>
<dbReference type="InterPro" id="IPR025288">
    <property type="entry name" value="DUF4080"/>
</dbReference>
<comment type="cofactor">
    <cofactor evidence="1">
        <name>[4Fe-4S] cluster</name>
        <dbReference type="ChEBI" id="CHEBI:49883"/>
    </cofactor>
</comment>
<evidence type="ECO:0000256" key="2">
    <source>
        <dbReference type="ARBA" id="ARBA00022691"/>
    </source>
</evidence>
<gene>
    <name evidence="8" type="ordered locus">Ethha_2619</name>
</gene>
<dbReference type="SFLD" id="SFLDG01123">
    <property type="entry name" value="methyltransferase_(Class_B)"/>
    <property type="match status" value="1"/>
</dbReference>
<proteinExistence type="predicted"/>
<dbReference type="HOGENOM" id="CLU_021572_1_0_9"/>
<dbReference type="CDD" id="cd02068">
    <property type="entry name" value="radical_SAM_B12_BD"/>
    <property type="match status" value="1"/>
</dbReference>
<dbReference type="PROSITE" id="PS51332">
    <property type="entry name" value="B12_BINDING"/>
    <property type="match status" value="1"/>
</dbReference>
<evidence type="ECO:0000256" key="3">
    <source>
        <dbReference type="ARBA" id="ARBA00022723"/>
    </source>
</evidence>
<dbReference type="Pfam" id="PF02310">
    <property type="entry name" value="B12-binding"/>
    <property type="match status" value="1"/>
</dbReference>
<dbReference type="eggNOG" id="COG1032">
    <property type="taxonomic scope" value="Bacteria"/>
</dbReference>
<keyword evidence="4" id="KW-0408">Iron</keyword>
<dbReference type="GO" id="GO:0051539">
    <property type="term" value="F:4 iron, 4 sulfur cluster binding"/>
    <property type="evidence" value="ECO:0007669"/>
    <property type="project" value="UniProtKB-KW"/>
</dbReference>
<evidence type="ECO:0000259" key="7">
    <source>
        <dbReference type="PROSITE" id="PS51918"/>
    </source>
</evidence>
<dbReference type="GO" id="GO:0031419">
    <property type="term" value="F:cobalamin binding"/>
    <property type="evidence" value="ECO:0007669"/>
    <property type="project" value="InterPro"/>
</dbReference>
<protein>
    <submittedName>
        <fullName evidence="8">Radical SAM domain protein</fullName>
    </submittedName>
</protein>
<dbReference type="AlphaFoldDB" id="E6U742"/>
<dbReference type="InterPro" id="IPR034466">
    <property type="entry name" value="Methyltransferase_Class_B"/>
</dbReference>
<dbReference type="CDD" id="cd01335">
    <property type="entry name" value="Radical_SAM"/>
    <property type="match status" value="1"/>
</dbReference>
<name>E6U742_ETHHY</name>
<dbReference type="InterPro" id="IPR006638">
    <property type="entry name" value="Elp3/MiaA/NifB-like_rSAM"/>
</dbReference>
<dbReference type="PANTHER" id="PTHR43409:SF16">
    <property type="entry name" value="SLR0320 PROTEIN"/>
    <property type="match status" value="1"/>
</dbReference>
<reference evidence="8 9" key="1">
    <citation type="submission" date="2010-12" db="EMBL/GenBank/DDBJ databases">
        <title>Complete sequence of Ethanoligenens harbinense YUAN-3.</title>
        <authorList>
            <person name="Lucas S."/>
            <person name="Copeland A."/>
            <person name="Lapidus A."/>
            <person name="Cheng J.-F."/>
            <person name="Bruce D."/>
            <person name="Goodwin L."/>
            <person name="Pitluck S."/>
            <person name="Chertkov O."/>
            <person name="Misra M."/>
            <person name="Detter J.C."/>
            <person name="Han C."/>
            <person name="Tapia R."/>
            <person name="Land M."/>
            <person name="Hauser L."/>
            <person name="Jeffries C."/>
            <person name="Kyrpides N."/>
            <person name="Ivanova N."/>
            <person name="Mikhailova N."/>
            <person name="Wang A."/>
            <person name="Mouttaki H."/>
            <person name="He Z."/>
            <person name="Zhou J."/>
            <person name="Hemme C.L."/>
            <person name="Woyke T."/>
        </authorList>
    </citation>
    <scope>NUCLEOTIDE SEQUENCE [LARGE SCALE GENOMIC DNA]</scope>
    <source>
        <strain evidence="9">DSM 18485 / JCM 12961 / CGMCC 1.5033 / YUAN-3</strain>
    </source>
</reference>
<keyword evidence="2" id="KW-0949">S-adenosyl-L-methionine</keyword>
<dbReference type="InterPro" id="IPR023404">
    <property type="entry name" value="rSAM_horseshoe"/>
</dbReference>
<dbReference type="InterPro" id="IPR051198">
    <property type="entry name" value="BchE-like"/>
</dbReference>
<dbReference type="Gene3D" id="3.80.30.20">
    <property type="entry name" value="tm_1862 like domain"/>
    <property type="match status" value="1"/>
</dbReference>
<dbReference type="RefSeq" id="WP_013486455.1">
    <property type="nucleotide sequence ID" value="NC_014828.1"/>
</dbReference>
<organism evidence="8 9">
    <name type="scientific">Ethanoligenens harbinense (strain DSM 18485 / JCM 12961 / CGMCC 1.5033 / YUAN-3)</name>
    <dbReference type="NCBI Taxonomy" id="663278"/>
    <lineage>
        <taxon>Bacteria</taxon>
        <taxon>Bacillati</taxon>
        <taxon>Bacillota</taxon>
        <taxon>Clostridia</taxon>
        <taxon>Eubacteriales</taxon>
        <taxon>Oscillospiraceae</taxon>
        <taxon>Ethanoligenens</taxon>
    </lineage>
</organism>
<dbReference type="InterPro" id="IPR058240">
    <property type="entry name" value="rSAM_sf"/>
</dbReference>
<evidence type="ECO:0000259" key="6">
    <source>
        <dbReference type="PROSITE" id="PS51332"/>
    </source>
</evidence>
<accession>E6U742</accession>
<dbReference type="STRING" id="663278.Ethha_2619"/>
<feature type="domain" description="Radical SAM core" evidence="7">
    <location>
        <begin position="165"/>
        <end position="401"/>
    </location>
</feature>
<sequence>MNVVLAALNAQYVHMALAPWCLKAACADVCDVTVQEYTVNRDDRSILRGLMEARPDVLGFCTYLFNIEQVRALAADVRALLPETVIVFGGPEAGLDPDVFRACPAVDFVVRGEGETAFRALLLALRDGLDTHIPGVASRERDCPPAAEPDLGSLPSPYTDEMLAASAGRILYYEASRGCPFRCAYCLSSLGGGARFFPLDRVRAELARVLDSPARQVKFVDRTFNCRLSRAKEIVRAVLELAEENPAIAARHVHFEVAADLFDEELLDLFASAPPGLFQLEIGIQSFHAPTLAAVHRASDLARCAAAIAHLCAPRNVHVHTDLIAGLPLEDYMTFARSFDTLHALASHCIQLGFLKLLKGSEMRAVADCTPGYLYSEKPPYQVLQTPWLSFAELGRLEDTAFCVERLYNSGRFMLSLPYLIARFAGPFAFYEAFAGALRARGCFARPVAYPELCAELVRFAAGRFPGEADTLCALLRFDFYRSDNSGNPPRCLPREAPPHARALYAEKKGARVHFEAFPFDPPALVQTGETSGPVVYCFDYARRHPVTGLYTAARLEAAPQA</sequence>
<dbReference type="InterPro" id="IPR006158">
    <property type="entry name" value="Cobalamin-bd"/>
</dbReference>
<dbReference type="GO" id="GO:0003824">
    <property type="term" value="F:catalytic activity"/>
    <property type="evidence" value="ECO:0007669"/>
    <property type="project" value="InterPro"/>
</dbReference>
<dbReference type="Pfam" id="PF04055">
    <property type="entry name" value="Radical_SAM"/>
    <property type="match status" value="1"/>
</dbReference>
<dbReference type="InterPro" id="IPR007197">
    <property type="entry name" value="rSAM"/>
</dbReference>
<evidence type="ECO:0000313" key="8">
    <source>
        <dbReference type="EMBL" id="ADU28112.1"/>
    </source>
</evidence>
<evidence type="ECO:0000256" key="5">
    <source>
        <dbReference type="ARBA" id="ARBA00023014"/>
    </source>
</evidence>
<dbReference type="SUPFAM" id="SSF102114">
    <property type="entry name" value="Radical SAM enzymes"/>
    <property type="match status" value="1"/>
</dbReference>
<keyword evidence="5" id="KW-0411">Iron-sulfur</keyword>
<dbReference type="Pfam" id="PF13311">
    <property type="entry name" value="DUF4080"/>
    <property type="match status" value="1"/>
</dbReference>
<keyword evidence="3" id="KW-0479">Metal-binding</keyword>
<dbReference type="SFLD" id="SFLDS00029">
    <property type="entry name" value="Radical_SAM"/>
    <property type="match status" value="1"/>
</dbReference>
<dbReference type="GO" id="GO:0046872">
    <property type="term" value="F:metal ion binding"/>
    <property type="evidence" value="ECO:0007669"/>
    <property type="project" value="UniProtKB-KW"/>
</dbReference>
<feature type="domain" description="B12-binding" evidence="6">
    <location>
        <begin position="1"/>
        <end position="132"/>
    </location>
</feature>
<dbReference type="PANTHER" id="PTHR43409">
    <property type="entry name" value="ANAEROBIC MAGNESIUM-PROTOPORPHYRIN IX MONOMETHYL ESTER CYCLASE-RELATED"/>
    <property type="match status" value="1"/>
</dbReference>
<dbReference type="Gene3D" id="3.40.50.280">
    <property type="entry name" value="Cobalamin-binding domain"/>
    <property type="match status" value="1"/>
</dbReference>
<dbReference type="SMART" id="SM00729">
    <property type="entry name" value="Elp3"/>
    <property type="match status" value="1"/>
</dbReference>
<dbReference type="Proteomes" id="UP000001551">
    <property type="component" value="Chromosome"/>
</dbReference>